<dbReference type="Proteomes" id="UP000485058">
    <property type="component" value="Unassembled WGS sequence"/>
</dbReference>
<dbReference type="AlphaFoldDB" id="A0A699Z249"/>
<proteinExistence type="predicted"/>
<name>A0A699Z249_HAELA</name>
<reference evidence="1 2" key="1">
    <citation type="submission" date="2020-02" db="EMBL/GenBank/DDBJ databases">
        <title>Draft genome sequence of Haematococcus lacustris strain NIES-144.</title>
        <authorList>
            <person name="Morimoto D."/>
            <person name="Nakagawa S."/>
            <person name="Yoshida T."/>
            <person name="Sawayama S."/>
        </authorList>
    </citation>
    <scope>NUCLEOTIDE SEQUENCE [LARGE SCALE GENOMIC DNA]</scope>
    <source>
        <strain evidence="1 2">NIES-144</strain>
    </source>
</reference>
<gene>
    <name evidence="1" type="ORF">HaLaN_11869</name>
</gene>
<keyword evidence="2" id="KW-1185">Reference proteome</keyword>
<comment type="caution">
    <text evidence="1">The sequence shown here is derived from an EMBL/GenBank/DDBJ whole genome shotgun (WGS) entry which is preliminary data.</text>
</comment>
<dbReference type="EMBL" id="BLLF01000874">
    <property type="protein sequence ID" value="GFH15615.1"/>
    <property type="molecule type" value="Genomic_DNA"/>
</dbReference>
<organism evidence="1 2">
    <name type="scientific">Haematococcus lacustris</name>
    <name type="common">Green alga</name>
    <name type="synonym">Haematococcus pluvialis</name>
    <dbReference type="NCBI Taxonomy" id="44745"/>
    <lineage>
        <taxon>Eukaryota</taxon>
        <taxon>Viridiplantae</taxon>
        <taxon>Chlorophyta</taxon>
        <taxon>core chlorophytes</taxon>
        <taxon>Chlorophyceae</taxon>
        <taxon>CS clade</taxon>
        <taxon>Chlamydomonadales</taxon>
        <taxon>Haematococcaceae</taxon>
        <taxon>Haematococcus</taxon>
    </lineage>
</organism>
<accession>A0A699Z249</accession>
<evidence type="ECO:0000313" key="1">
    <source>
        <dbReference type="EMBL" id="GFH15615.1"/>
    </source>
</evidence>
<evidence type="ECO:0000313" key="2">
    <source>
        <dbReference type="Proteomes" id="UP000485058"/>
    </source>
</evidence>
<sequence length="58" mass="6329">MYTALTDGKNQSVPLTATTNSEGNRVKLEGARNSGWLYETDIFACKGYINAIDTMLLA</sequence>
<protein>
    <submittedName>
        <fullName evidence="1">Uncharacterized protein</fullName>
    </submittedName>
</protein>